<dbReference type="GeneID" id="14005489"/>
<dbReference type="EMBL" id="JN371769">
    <property type="protein sequence ID" value="AFD03065.1"/>
    <property type="molecule type" value="Genomic_DNA"/>
</dbReference>
<name>H8ZNK4_9CAUD</name>
<evidence type="ECO:0000313" key="3">
    <source>
        <dbReference type="Proteomes" id="UP000007597"/>
    </source>
</evidence>
<dbReference type="PROSITE" id="PS51354">
    <property type="entry name" value="GLUTAREDOXIN_2"/>
    <property type="match status" value="1"/>
</dbReference>
<dbReference type="InterPro" id="IPR002109">
    <property type="entry name" value="Glutaredoxin"/>
</dbReference>
<proteinExistence type="predicted"/>
<evidence type="ECO:0000313" key="2">
    <source>
        <dbReference type="EMBL" id="AFD03065.1"/>
    </source>
</evidence>
<dbReference type="Gene3D" id="3.40.30.10">
    <property type="entry name" value="Glutaredoxin"/>
    <property type="match status" value="1"/>
</dbReference>
<dbReference type="Proteomes" id="UP000007597">
    <property type="component" value="Segment"/>
</dbReference>
<dbReference type="InterPro" id="IPR036249">
    <property type="entry name" value="Thioredoxin-like_sf"/>
</dbReference>
<dbReference type="PRINTS" id="PR00160">
    <property type="entry name" value="GLUTAREDOXIN"/>
</dbReference>
<organism evidence="2 3">
    <name type="scientific">Synechococcus phage metaG-MbCM1</name>
    <dbReference type="NCBI Taxonomy" id="1079999"/>
    <lineage>
        <taxon>Viruses</taxon>
        <taxon>Duplodnaviria</taxon>
        <taxon>Heunggongvirae</taxon>
        <taxon>Uroviricota</taxon>
        <taxon>Caudoviricetes</taxon>
        <taxon>Pantevenvirales</taxon>
        <taxon>Kyanoviridae</taxon>
        <taxon>Galenevirus</taxon>
        <taxon>Galenevirus mbcm1</taxon>
    </lineage>
</organism>
<reference evidence="2 3" key="1">
    <citation type="submission" date="2011-07" db="EMBL/GenBank/DDBJ databases">
        <title>Viral Tagging: a high-throughput approach to explore virus-host interactions.</title>
        <authorList>
            <person name="Deng L."/>
            <person name="Sullivan M.B."/>
            <person name="Poulos B."/>
            <person name="Ignacio Espinoza J.C."/>
        </authorList>
    </citation>
    <scope>NUCLEOTIDE SEQUENCE [LARGE SCALE GENOMIC DNA]</scope>
</reference>
<dbReference type="SUPFAM" id="SSF52833">
    <property type="entry name" value="Thioredoxin-like"/>
    <property type="match status" value="1"/>
</dbReference>
<sequence>MFMNFAVYTRTGCPYCTKIKQVLEGKGYNFREYRLGVDFERDAFYNQFGNGSTFPQVVLNSTNLGGCTETVQYLRENNLM</sequence>
<evidence type="ECO:0000259" key="1">
    <source>
        <dbReference type="Pfam" id="PF00462"/>
    </source>
</evidence>
<protein>
    <submittedName>
        <fullName evidence="2">NrdC glutaredoxin</fullName>
    </submittedName>
</protein>
<dbReference type="OrthoDB" id="25064at10239"/>
<dbReference type="KEGG" id="vg:14005489"/>
<feature type="domain" description="Glutaredoxin" evidence="1">
    <location>
        <begin position="7"/>
        <end position="60"/>
    </location>
</feature>
<dbReference type="Pfam" id="PF00462">
    <property type="entry name" value="Glutaredoxin"/>
    <property type="match status" value="1"/>
</dbReference>
<dbReference type="InterPro" id="IPR014025">
    <property type="entry name" value="Glutaredoxin_subgr"/>
</dbReference>
<dbReference type="RefSeq" id="YP_007001716.1">
    <property type="nucleotide sequence ID" value="NC_019443.1"/>
</dbReference>
<keyword evidence="3" id="KW-1185">Reference proteome</keyword>
<accession>H8ZNK4</accession>